<name>A0A5N1ISU8_9BACT</name>
<evidence type="ECO:0000256" key="1">
    <source>
        <dbReference type="ARBA" id="ARBA00022723"/>
    </source>
</evidence>
<evidence type="ECO:0000313" key="4">
    <source>
        <dbReference type="EMBL" id="KAA9332738.1"/>
    </source>
</evidence>
<dbReference type="InterPro" id="IPR008972">
    <property type="entry name" value="Cupredoxin"/>
</dbReference>
<keyword evidence="1" id="KW-0479">Metal-binding</keyword>
<proteinExistence type="predicted"/>
<dbReference type="PANTHER" id="PTHR36507:SF1">
    <property type="entry name" value="BLL1555 PROTEIN"/>
    <property type="match status" value="1"/>
</dbReference>
<evidence type="ECO:0000256" key="2">
    <source>
        <dbReference type="ARBA" id="ARBA00023008"/>
    </source>
</evidence>
<dbReference type="SUPFAM" id="SSF49503">
    <property type="entry name" value="Cupredoxins"/>
    <property type="match status" value="1"/>
</dbReference>
<evidence type="ECO:0000313" key="5">
    <source>
        <dbReference type="Proteomes" id="UP000326570"/>
    </source>
</evidence>
<keyword evidence="5" id="KW-1185">Reference proteome</keyword>
<dbReference type="PANTHER" id="PTHR36507">
    <property type="entry name" value="BLL1555 PROTEIN"/>
    <property type="match status" value="1"/>
</dbReference>
<protein>
    <submittedName>
        <fullName evidence="4">Plastocyanin</fullName>
    </submittedName>
</protein>
<keyword evidence="2" id="KW-0186">Copper</keyword>
<dbReference type="InterPro" id="IPR000923">
    <property type="entry name" value="BlueCu_1"/>
</dbReference>
<accession>A0A5N1ISU8</accession>
<dbReference type="Proteomes" id="UP000326570">
    <property type="component" value="Unassembled WGS sequence"/>
</dbReference>
<reference evidence="4 5" key="1">
    <citation type="submission" date="2019-09" db="EMBL/GenBank/DDBJ databases">
        <title>Genome sequence of Adhaeribacter sp. M2.</title>
        <authorList>
            <person name="Srinivasan S."/>
        </authorList>
    </citation>
    <scope>NUCLEOTIDE SEQUENCE [LARGE SCALE GENOMIC DNA]</scope>
    <source>
        <strain evidence="4 5">M2</strain>
    </source>
</reference>
<dbReference type="Gene3D" id="2.60.40.420">
    <property type="entry name" value="Cupredoxins - blue copper proteins"/>
    <property type="match status" value="1"/>
</dbReference>
<sequence>MGRKLLTGMLLAVLCPFFYLQAFRGVSENARPKTHMVQIVRMQFIPAVLSVNKGDSVVFLNKDLVNHNATERTAGKWQSPTLRPGDSWRMVVTSSADYYCTFHPGMKGKLEVARATAKTRKKK</sequence>
<dbReference type="Pfam" id="PF00127">
    <property type="entry name" value="Copper-bind"/>
    <property type="match status" value="1"/>
</dbReference>
<dbReference type="AlphaFoldDB" id="A0A5N1ISU8"/>
<dbReference type="RefSeq" id="WP_150904151.1">
    <property type="nucleotide sequence ID" value="NZ_VTWT01000006.1"/>
</dbReference>
<dbReference type="GO" id="GO:0009055">
    <property type="term" value="F:electron transfer activity"/>
    <property type="evidence" value="ECO:0007669"/>
    <property type="project" value="InterPro"/>
</dbReference>
<dbReference type="GO" id="GO:0005507">
    <property type="term" value="F:copper ion binding"/>
    <property type="evidence" value="ECO:0007669"/>
    <property type="project" value="InterPro"/>
</dbReference>
<feature type="domain" description="Blue (type 1) copper" evidence="3">
    <location>
        <begin position="38"/>
        <end position="112"/>
    </location>
</feature>
<dbReference type="InterPro" id="IPR052721">
    <property type="entry name" value="ET_Amicyanin"/>
</dbReference>
<dbReference type="EMBL" id="VTWT01000006">
    <property type="protein sequence ID" value="KAA9332738.1"/>
    <property type="molecule type" value="Genomic_DNA"/>
</dbReference>
<comment type="caution">
    <text evidence="4">The sequence shown here is derived from an EMBL/GenBank/DDBJ whole genome shotgun (WGS) entry which is preliminary data.</text>
</comment>
<organism evidence="4 5">
    <name type="scientific">Adhaeribacter soli</name>
    <dbReference type="NCBI Taxonomy" id="2607655"/>
    <lineage>
        <taxon>Bacteria</taxon>
        <taxon>Pseudomonadati</taxon>
        <taxon>Bacteroidota</taxon>
        <taxon>Cytophagia</taxon>
        <taxon>Cytophagales</taxon>
        <taxon>Hymenobacteraceae</taxon>
        <taxon>Adhaeribacter</taxon>
    </lineage>
</organism>
<gene>
    <name evidence="4" type="ORF">F0P94_12085</name>
</gene>
<evidence type="ECO:0000259" key="3">
    <source>
        <dbReference type="Pfam" id="PF00127"/>
    </source>
</evidence>